<evidence type="ECO:0000256" key="9">
    <source>
        <dbReference type="ARBA" id="ARBA00023159"/>
    </source>
</evidence>
<dbReference type="PANTHER" id="PTHR11801">
    <property type="entry name" value="SIGNAL TRANSDUCER AND ACTIVATOR OF TRANSCRIPTION"/>
    <property type="match status" value="1"/>
</dbReference>
<evidence type="ECO:0000313" key="15">
    <source>
        <dbReference type="EMBL" id="RWS25463.1"/>
    </source>
</evidence>
<dbReference type="Gene3D" id="3.30.505.10">
    <property type="entry name" value="SH2 domain"/>
    <property type="match status" value="1"/>
</dbReference>
<reference evidence="15 16" key="1">
    <citation type="journal article" date="2018" name="Gigascience">
        <title>Genomes of trombidid mites reveal novel predicted allergens and laterally-transferred genes associated with secondary metabolism.</title>
        <authorList>
            <person name="Dong X."/>
            <person name="Chaisiri K."/>
            <person name="Xia D."/>
            <person name="Armstrong S.D."/>
            <person name="Fang Y."/>
            <person name="Donnelly M.J."/>
            <person name="Kadowaki T."/>
            <person name="McGarry J.W."/>
            <person name="Darby A.C."/>
            <person name="Makepeace B.L."/>
        </authorList>
    </citation>
    <scope>NUCLEOTIDE SEQUENCE [LARGE SCALE GENOMIC DNA]</scope>
    <source>
        <strain evidence="15">UoL-UT</strain>
    </source>
</reference>
<evidence type="ECO:0000256" key="3">
    <source>
        <dbReference type="ARBA" id="ARBA00005586"/>
    </source>
</evidence>
<dbReference type="InterPro" id="IPR000980">
    <property type="entry name" value="SH2"/>
</dbReference>
<keyword evidence="10 13" id="KW-0804">Transcription</keyword>
<dbReference type="Proteomes" id="UP000288716">
    <property type="component" value="Unassembled WGS sequence"/>
</dbReference>
<dbReference type="GO" id="GO:0007165">
    <property type="term" value="P:signal transduction"/>
    <property type="evidence" value="ECO:0007669"/>
    <property type="project" value="InterPro"/>
</dbReference>
<dbReference type="InterPro" id="IPR015988">
    <property type="entry name" value="STAT_TF_CC"/>
</dbReference>
<dbReference type="STRING" id="299467.A0A443SD34"/>
<dbReference type="GO" id="GO:0003677">
    <property type="term" value="F:DNA binding"/>
    <property type="evidence" value="ECO:0007669"/>
    <property type="project" value="UniProtKB-KW"/>
</dbReference>
<dbReference type="GO" id="GO:0005634">
    <property type="term" value="C:nucleus"/>
    <property type="evidence" value="ECO:0007669"/>
    <property type="project" value="UniProtKB-SubCell"/>
</dbReference>
<comment type="subcellular location">
    <subcellularLocation>
        <location evidence="2 13">Cytoplasm</location>
    </subcellularLocation>
    <subcellularLocation>
        <location evidence="1 13">Nucleus</location>
    </subcellularLocation>
</comment>
<keyword evidence="6 12" id="KW-0727">SH2 domain</keyword>
<dbReference type="Gene3D" id="1.10.238.10">
    <property type="entry name" value="EF-hand"/>
    <property type="match status" value="1"/>
</dbReference>
<dbReference type="CDD" id="cd14801">
    <property type="entry name" value="STAT_DBD"/>
    <property type="match status" value="1"/>
</dbReference>
<keyword evidence="9 13" id="KW-0010">Activator</keyword>
<evidence type="ECO:0000259" key="14">
    <source>
        <dbReference type="PROSITE" id="PS50001"/>
    </source>
</evidence>
<evidence type="ECO:0000256" key="11">
    <source>
        <dbReference type="ARBA" id="ARBA00023242"/>
    </source>
</evidence>
<dbReference type="CDD" id="cd09919">
    <property type="entry name" value="SH2_STAT_family"/>
    <property type="match status" value="1"/>
</dbReference>
<dbReference type="InterPro" id="IPR048988">
    <property type="entry name" value="STAT_linker"/>
</dbReference>
<dbReference type="AlphaFoldDB" id="A0A443SD34"/>
<evidence type="ECO:0000256" key="2">
    <source>
        <dbReference type="ARBA" id="ARBA00004496"/>
    </source>
</evidence>
<dbReference type="InterPro" id="IPR008967">
    <property type="entry name" value="p53-like_TF_DNA-bd_sf"/>
</dbReference>
<evidence type="ECO:0000256" key="13">
    <source>
        <dbReference type="RuleBase" id="RU046415"/>
    </source>
</evidence>
<evidence type="ECO:0000256" key="5">
    <source>
        <dbReference type="ARBA" id="ARBA00022553"/>
    </source>
</evidence>
<feature type="domain" description="SH2" evidence="14">
    <location>
        <begin position="568"/>
        <end position="646"/>
    </location>
</feature>
<dbReference type="Pfam" id="PF02864">
    <property type="entry name" value="STAT_bind"/>
    <property type="match status" value="1"/>
</dbReference>
<protein>
    <recommendedName>
        <fullName evidence="13">Signal transducer and activator of transcription</fullName>
    </recommendedName>
</protein>
<keyword evidence="4 13" id="KW-0963">Cytoplasm</keyword>
<dbReference type="InterPro" id="IPR013799">
    <property type="entry name" value="STAT_TF_prot_interaction"/>
</dbReference>
<dbReference type="SUPFAM" id="SSF55550">
    <property type="entry name" value="SH2 domain"/>
    <property type="match status" value="1"/>
</dbReference>
<sequence length="778" mass="89602">MQSLLWKKVQKLPEHRKQYLATLYDKQFPYVIRSTLPHFFEAAHSIDTNEPQYQEYANKVLSSFIQALEVKCGQNPSNFELLTATETLSNIYYDRSTEFLNKARNIFEHEMSEVIINMANSYYGAEITTVAEIAENLELLKRREKQCDYNIRRLNYEKGQYLIEKQNLKKRQTNVQQFVNSGQQMNAIVERYEAETLALEIDFKSQVSFFIDKIKKSIQNIEETNSALKCIQNYVLNHHLNAWINNQKLHQIGYEMTNNLPVIESWCESIAEMLWNLKHHLVTQNEICIIFDKTLQEKTVLLRNDVINQIKNLVSATFIVYEQPPQVIKTDTQFEANVRFLIGRVLYIDMIKPTVTASLVNEVQRRNWTQASKLLESCSKLCNNESKLEGSVNNSVNASFKNMKLTKPKRAEKKSIESVMDEKFALLFQSEFTICSEIAVNVSCFSLPIAVTVHGNQEPKAWPTILWDNAFSSVKRLGFDVPEKVPWKKLADALSKKFKKDLGSELNAACFNYLAAKLFQRDSFENFDEQLVSWAMFTKDHLKETNFTFSEWIFSALKLAKDHLKYLWLENHLCFINKEDAEQKLLLKPQGTFLLRFCDSALGAVSIATYGLNSGIIEVYMLGPLNAKDFKALTLADTVMDLYNLTHLYPNIPKNVVFGKHSSVNDERNQGTRQTRKKPYVKVILTASIPQSREASQINSISYALQQSALSELRNKSSSENDADLEELMESLLDNDFYSVSGGADLNFEDVIESVSEHDENFCDLYQSSVQLIHDLMQ</sequence>
<dbReference type="Pfam" id="PF02865">
    <property type="entry name" value="STAT_int"/>
    <property type="match status" value="1"/>
</dbReference>
<evidence type="ECO:0000256" key="1">
    <source>
        <dbReference type="ARBA" id="ARBA00004123"/>
    </source>
</evidence>
<keyword evidence="5 13" id="KW-0597">Phosphoprotein</keyword>
<evidence type="ECO:0000256" key="7">
    <source>
        <dbReference type="ARBA" id="ARBA00023015"/>
    </source>
</evidence>
<dbReference type="InterPro" id="IPR001217">
    <property type="entry name" value="STAT"/>
</dbReference>
<evidence type="ECO:0000256" key="6">
    <source>
        <dbReference type="ARBA" id="ARBA00022999"/>
    </source>
</evidence>
<name>A0A443SD34_9ACAR</name>
<dbReference type="PROSITE" id="PS50001">
    <property type="entry name" value="SH2"/>
    <property type="match status" value="1"/>
</dbReference>
<keyword evidence="7 13" id="KW-0805">Transcription regulation</keyword>
<gene>
    <name evidence="15" type="ORF">B4U80_07145</name>
</gene>
<proteinExistence type="inferred from homology"/>
<dbReference type="OrthoDB" id="19300at2759"/>
<dbReference type="InterPro" id="IPR036535">
    <property type="entry name" value="STAT_N_sf"/>
</dbReference>
<accession>A0A443SD34</accession>
<comment type="caution">
    <text evidence="15">The sequence shown here is derived from an EMBL/GenBank/DDBJ whole genome shotgun (WGS) entry which is preliminary data.</text>
</comment>
<dbReference type="InterPro" id="IPR013801">
    <property type="entry name" value="STAT_TF_DNA-bd"/>
</dbReference>
<keyword evidence="16" id="KW-1185">Reference proteome</keyword>
<dbReference type="SUPFAM" id="SSF47655">
    <property type="entry name" value="STAT"/>
    <property type="match status" value="1"/>
</dbReference>
<dbReference type="Pfam" id="PF01017">
    <property type="entry name" value="STAT_alpha"/>
    <property type="match status" value="1"/>
</dbReference>
<dbReference type="EMBL" id="NCKV01003685">
    <property type="protein sequence ID" value="RWS25463.1"/>
    <property type="molecule type" value="Genomic_DNA"/>
</dbReference>
<dbReference type="GO" id="GO:0006357">
    <property type="term" value="P:regulation of transcription by RNA polymerase II"/>
    <property type="evidence" value="ECO:0007669"/>
    <property type="project" value="UniProtKB-ARBA"/>
</dbReference>
<dbReference type="InterPro" id="IPR012345">
    <property type="entry name" value="STAT_TF_DNA-bd_N"/>
</dbReference>
<dbReference type="SUPFAM" id="SSF48092">
    <property type="entry name" value="Transcription factor STAT-4 N-domain"/>
    <property type="match status" value="1"/>
</dbReference>
<dbReference type="VEuPathDB" id="VectorBase:LDEU006577"/>
<dbReference type="SUPFAM" id="SSF49417">
    <property type="entry name" value="p53-like transcription factors"/>
    <property type="match status" value="1"/>
</dbReference>
<dbReference type="GO" id="GO:0005737">
    <property type="term" value="C:cytoplasm"/>
    <property type="evidence" value="ECO:0007669"/>
    <property type="project" value="UniProtKB-SubCell"/>
</dbReference>
<organism evidence="15 16">
    <name type="scientific">Leptotrombidium deliense</name>
    <dbReference type="NCBI Taxonomy" id="299467"/>
    <lineage>
        <taxon>Eukaryota</taxon>
        <taxon>Metazoa</taxon>
        <taxon>Ecdysozoa</taxon>
        <taxon>Arthropoda</taxon>
        <taxon>Chelicerata</taxon>
        <taxon>Arachnida</taxon>
        <taxon>Acari</taxon>
        <taxon>Acariformes</taxon>
        <taxon>Trombidiformes</taxon>
        <taxon>Prostigmata</taxon>
        <taxon>Anystina</taxon>
        <taxon>Parasitengona</taxon>
        <taxon>Trombiculoidea</taxon>
        <taxon>Trombiculidae</taxon>
        <taxon>Leptotrombidium</taxon>
    </lineage>
</organism>
<evidence type="ECO:0000256" key="10">
    <source>
        <dbReference type="ARBA" id="ARBA00023163"/>
    </source>
</evidence>
<evidence type="ECO:0000313" key="16">
    <source>
        <dbReference type="Proteomes" id="UP000288716"/>
    </source>
</evidence>
<dbReference type="InterPro" id="IPR036860">
    <property type="entry name" value="SH2_dom_sf"/>
</dbReference>
<keyword evidence="11 13" id="KW-0539">Nucleus</keyword>
<dbReference type="Gene3D" id="1.10.532.10">
    <property type="entry name" value="STAT transcription factor, N-terminal domain"/>
    <property type="match status" value="1"/>
</dbReference>
<dbReference type="Gene3D" id="2.60.40.630">
    <property type="entry name" value="STAT transcription factor, DNA-binding domain"/>
    <property type="match status" value="1"/>
</dbReference>
<keyword evidence="8 13" id="KW-0238">DNA-binding</keyword>
<evidence type="ECO:0000256" key="8">
    <source>
        <dbReference type="ARBA" id="ARBA00023125"/>
    </source>
</evidence>
<comment type="similarity">
    <text evidence="3 13">Belongs to the transcription factor STAT family.</text>
</comment>
<dbReference type="GO" id="GO:0003700">
    <property type="term" value="F:DNA-binding transcription factor activity"/>
    <property type="evidence" value="ECO:0007669"/>
    <property type="project" value="InterPro"/>
</dbReference>
<dbReference type="Pfam" id="PF21354">
    <property type="entry name" value="STAT_linker"/>
    <property type="match status" value="1"/>
</dbReference>
<dbReference type="Pfam" id="PF00017">
    <property type="entry name" value="SH2"/>
    <property type="match status" value="1"/>
</dbReference>
<dbReference type="InterPro" id="IPR013800">
    <property type="entry name" value="STAT_TF_alpha"/>
</dbReference>
<evidence type="ECO:0000256" key="12">
    <source>
        <dbReference type="PROSITE-ProRule" id="PRU00191"/>
    </source>
</evidence>
<evidence type="ECO:0000256" key="4">
    <source>
        <dbReference type="ARBA" id="ARBA00022490"/>
    </source>
</evidence>
<dbReference type="Gene3D" id="1.20.1050.20">
    <property type="entry name" value="STAT transcription factor, all-alpha domain"/>
    <property type="match status" value="1"/>
</dbReference>